<name>A0ABX7PMR4_9ACTN</name>
<gene>
    <name evidence="1" type="ORF">CFH99_16695</name>
</gene>
<dbReference type="EMBL" id="CP022295">
    <property type="protein sequence ID" value="QSR27261.1"/>
    <property type="molecule type" value="Genomic_DNA"/>
</dbReference>
<evidence type="ECO:0000313" key="1">
    <source>
        <dbReference type="EMBL" id="QSR27261.1"/>
    </source>
</evidence>
<protein>
    <submittedName>
        <fullName evidence="1">Uncharacterized protein</fullName>
    </submittedName>
</protein>
<reference evidence="1 2" key="1">
    <citation type="submission" date="2017-06" db="EMBL/GenBank/DDBJ databases">
        <title>Complete Genome Sequence of the Soil Carbazole-Degrading Bacterium Nocardioides aromaticivorans IC177.</title>
        <authorList>
            <person name="Vejarano F."/>
            <person name="Suzuki-Minakuchi C."/>
            <person name="Ohtsubo Y."/>
            <person name="Tsuda M."/>
            <person name="Okada K."/>
            <person name="Nojiri H."/>
        </authorList>
    </citation>
    <scope>NUCLEOTIDE SEQUENCE [LARGE SCALE GENOMIC DNA]</scope>
    <source>
        <strain evidence="1 2">IC177</strain>
    </source>
</reference>
<dbReference type="Proteomes" id="UP000662818">
    <property type="component" value="Chromosome"/>
</dbReference>
<organism evidence="1 2">
    <name type="scientific">Nocardioides aromaticivorans</name>
    <dbReference type="NCBI Taxonomy" id="200618"/>
    <lineage>
        <taxon>Bacteria</taxon>
        <taxon>Bacillati</taxon>
        <taxon>Actinomycetota</taxon>
        <taxon>Actinomycetes</taxon>
        <taxon>Propionibacteriales</taxon>
        <taxon>Nocardioidaceae</taxon>
        <taxon>Nocardioides</taxon>
    </lineage>
</organism>
<evidence type="ECO:0000313" key="2">
    <source>
        <dbReference type="Proteomes" id="UP000662818"/>
    </source>
</evidence>
<proteinExistence type="predicted"/>
<sequence>MYGATATVLLMINLPPEDQPPGEVFAPSTDESAMSKVGEQVLSNPSFVAFCWWAALAVTDADDEARESFHSLSFGGAADWNYDEARERIAGMSPIVPATKTHPNLAYVKFVDDPGENLTVINDAPIEACIVSMVLCDDGSWRVARVGGNALLPEDFE</sequence>
<accession>A0ABX7PMR4</accession>
<keyword evidence="2" id="KW-1185">Reference proteome</keyword>